<sequence length="123" mass="13904">MLAMNLTHVGLCSNQPGKEPKPHVHFVVLIAYNREAVAAATDIAIREVQKLYASNITFTYSTYWNTQSFCDEFDSATTAYLADFYYVTRLLLSEWTHPIILATGKWLVPFEPLPLGKVTGLYL</sequence>
<gene>
    <name evidence="1" type="primary">RvY_00162-1</name>
    <name evidence="1" type="synonym">RvY_00162.1</name>
    <name evidence="1" type="ORF">RvY_00162</name>
</gene>
<reference evidence="1 2" key="1">
    <citation type="journal article" date="2016" name="Nat. Commun.">
        <title>Extremotolerant tardigrade genome and improved radiotolerance of human cultured cells by tardigrade-unique protein.</title>
        <authorList>
            <person name="Hashimoto T."/>
            <person name="Horikawa D.D."/>
            <person name="Saito Y."/>
            <person name="Kuwahara H."/>
            <person name="Kozuka-Hata H."/>
            <person name="Shin-I T."/>
            <person name="Minakuchi Y."/>
            <person name="Ohishi K."/>
            <person name="Motoyama A."/>
            <person name="Aizu T."/>
            <person name="Enomoto A."/>
            <person name="Kondo K."/>
            <person name="Tanaka S."/>
            <person name="Hara Y."/>
            <person name="Koshikawa S."/>
            <person name="Sagara H."/>
            <person name="Miura T."/>
            <person name="Yokobori S."/>
            <person name="Miyagawa K."/>
            <person name="Suzuki Y."/>
            <person name="Kubo T."/>
            <person name="Oyama M."/>
            <person name="Kohara Y."/>
            <person name="Fujiyama A."/>
            <person name="Arakawa K."/>
            <person name="Katayama T."/>
            <person name="Toyoda A."/>
            <person name="Kunieda T."/>
        </authorList>
    </citation>
    <scope>NUCLEOTIDE SEQUENCE [LARGE SCALE GENOMIC DNA]</scope>
    <source>
        <strain evidence="1 2">YOKOZUNA-1</strain>
    </source>
</reference>
<dbReference type="AlphaFoldDB" id="A0A1D1ULQ9"/>
<accession>A0A1D1ULQ9</accession>
<protein>
    <submittedName>
        <fullName evidence="1">Uncharacterized protein</fullName>
    </submittedName>
</protein>
<evidence type="ECO:0000313" key="2">
    <source>
        <dbReference type="Proteomes" id="UP000186922"/>
    </source>
</evidence>
<organism evidence="1 2">
    <name type="scientific">Ramazzottius varieornatus</name>
    <name type="common">Water bear</name>
    <name type="synonym">Tardigrade</name>
    <dbReference type="NCBI Taxonomy" id="947166"/>
    <lineage>
        <taxon>Eukaryota</taxon>
        <taxon>Metazoa</taxon>
        <taxon>Ecdysozoa</taxon>
        <taxon>Tardigrada</taxon>
        <taxon>Eutardigrada</taxon>
        <taxon>Parachela</taxon>
        <taxon>Hypsibioidea</taxon>
        <taxon>Ramazzottiidae</taxon>
        <taxon>Ramazzottius</taxon>
    </lineage>
</organism>
<keyword evidence="2" id="KW-1185">Reference proteome</keyword>
<dbReference type="EMBL" id="BDGG01000001">
    <property type="protein sequence ID" value="GAU87283.1"/>
    <property type="molecule type" value="Genomic_DNA"/>
</dbReference>
<proteinExistence type="predicted"/>
<comment type="caution">
    <text evidence="1">The sequence shown here is derived from an EMBL/GenBank/DDBJ whole genome shotgun (WGS) entry which is preliminary data.</text>
</comment>
<dbReference type="Proteomes" id="UP000186922">
    <property type="component" value="Unassembled WGS sequence"/>
</dbReference>
<name>A0A1D1ULQ9_RAMVA</name>
<evidence type="ECO:0000313" key="1">
    <source>
        <dbReference type="EMBL" id="GAU87283.1"/>
    </source>
</evidence>